<sequence length="107" mass="11822">MAADTPQHQLVSATYTSPTNQPFTHAQKLVIPPSDAPTDRTAYLSALRKATVTMQEQINKELTQRMEEDKAREAAGVNGTSKAKAKDKTVDESKEEDNYGEEVPEED</sequence>
<evidence type="ECO:0000256" key="10">
    <source>
        <dbReference type="ARBA" id="ARBA00023159"/>
    </source>
</evidence>
<feature type="region of interest" description="Disordered" evidence="14">
    <location>
        <begin position="1"/>
        <end position="21"/>
    </location>
</feature>
<name>A0A9P6SPZ6_9HELO</name>
<comment type="subunit">
    <text evidence="4">Component of the EKC/KEOPS complex composed of at least BUD32, CGI121, GON7, KAE1 and PCC1; the whole complex dimerizes.</text>
</comment>
<keyword evidence="16" id="KW-1185">Reference proteome</keyword>
<feature type="region of interest" description="Disordered" evidence="14">
    <location>
        <begin position="59"/>
        <end position="107"/>
    </location>
</feature>
<keyword evidence="11" id="KW-0804">Transcription</keyword>
<accession>A0A9P6SPZ6</accession>
<proteinExistence type="inferred from homology"/>
<evidence type="ECO:0000256" key="2">
    <source>
        <dbReference type="ARBA" id="ARBA00004574"/>
    </source>
</evidence>
<keyword evidence="9" id="KW-0805">Transcription regulation</keyword>
<keyword evidence="8" id="KW-0779">Telomere</keyword>
<keyword evidence="12" id="KW-0539">Nucleus</keyword>
<evidence type="ECO:0000256" key="7">
    <source>
        <dbReference type="ARBA" id="ARBA00022694"/>
    </source>
</evidence>
<reference evidence="15" key="1">
    <citation type="submission" date="2019-07" db="EMBL/GenBank/DDBJ databases">
        <title>Hyphodiscus hymeniophilus genome sequencing and assembly.</title>
        <authorList>
            <person name="Kramer G."/>
            <person name="Nodwell J."/>
        </authorList>
    </citation>
    <scope>NUCLEOTIDE SEQUENCE</scope>
    <source>
        <strain evidence="15">ATCC 34498</strain>
    </source>
</reference>
<evidence type="ECO:0000256" key="1">
    <source>
        <dbReference type="ARBA" id="ARBA00004123"/>
    </source>
</evidence>
<comment type="function">
    <text evidence="13">Component of the EKC/KEOPS complex that is required for the formation of a threonylcarbamoyl group on adenosine at position 37 (t(6)A37) in tRNAs that read codons beginning with adenine. The complex is probably involved in the transfer of the threonylcarbamoyl moiety of threonylcarbamoyl-AMP (TC-AMP) to the N6 group of A37. GON7 likely plays a supporting role to the catalytic subunit KAE1 in the complex. The EKC/KEOPS complex also promotes both telomere uncapping and telomere elongation. The complex is required for efficient recruitment of transcriptional coactivators.</text>
</comment>
<dbReference type="GO" id="GO:0005634">
    <property type="term" value="C:nucleus"/>
    <property type="evidence" value="ECO:0007669"/>
    <property type="project" value="UniProtKB-SubCell"/>
</dbReference>
<dbReference type="EMBL" id="VNKQ01000016">
    <property type="protein sequence ID" value="KAG0646186.1"/>
    <property type="molecule type" value="Genomic_DNA"/>
</dbReference>
<feature type="compositionally biased region" description="Basic and acidic residues" evidence="14">
    <location>
        <begin position="59"/>
        <end position="73"/>
    </location>
</feature>
<keyword evidence="7" id="KW-0819">tRNA processing</keyword>
<comment type="subcellular location">
    <subcellularLocation>
        <location evidence="2">Chromosome</location>
        <location evidence="2">Telomere</location>
    </subcellularLocation>
    <subcellularLocation>
        <location evidence="1">Nucleus</location>
    </subcellularLocation>
</comment>
<evidence type="ECO:0000256" key="13">
    <source>
        <dbReference type="ARBA" id="ARBA00025393"/>
    </source>
</evidence>
<dbReference type="AlphaFoldDB" id="A0A9P6SPZ6"/>
<dbReference type="GO" id="GO:0000781">
    <property type="term" value="C:chromosome, telomeric region"/>
    <property type="evidence" value="ECO:0007669"/>
    <property type="project" value="UniProtKB-SubCell"/>
</dbReference>
<evidence type="ECO:0000313" key="15">
    <source>
        <dbReference type="EMBL" id="KAG0646186.1"/>
    </source>
</evidence>
<comment type="caution">
    <text evidence="15">The sequence shown here is derived from an EMBL/GenBank/DDBJ whole genome shotgun (WGS) entry which is preliminary data.</text>
</comment>
<protein>
    <recommendedName>
        <fullName evidence="5">EKC/KEOPS complex subunit GON7</fullName>
    </recommendedName>
</protein>
<feature type="compositionally biased region" description="Acidic residues" evidence="14">
    <location>
        <begin position="93"/>
        <end position="107"/>
    </location>
</feature>
<evidence type="ECO:0000256" key="5">
    <source>
        <dbReference type="ARBA" id="ARBA00019746"/>
    </source>
</evidence>
<evidence type="ECO:0000256" key="12">
    <source>
        <dbReference type="ARBA" id="ARBA00023242"/>
    </source>
</evidence>
<evidence type="ECO:0000256" key="9">
    <source>
        <dbReference type="ARBA" id="ARBA00023015"/>
    </source>
</evidence>
<dbReference type="OrthoDB" id="2288868at2759"/>
<dbReference type="Pfam" id="PF08738">
    <property type="entry name" value="Gon7"/>
    <property type="match status" value="1"/>
</dbReference>
<evidence type="ECO:0000256" key="11">
    <source>
        <dbReference type="ARBA" id="ARBA00023163"/>
    </source>
</evidence>
<evidence type="ECO:0000256" key="3">
    <source>
        <dbReference type="ARBA" id="ARBA00008529"/>
    </source>
</evidence>
<gene>
    <name evidence="15" type="ORF">D0Z07_8102</name>
</gene>
<comment type="similarity">
    <text evidence="3">Belongs to the GON7 family.</text>
</comment>
<evidence type="ECO:0000256" key="6">
    <source>
        <dbReference type="ARBA" id="ARBA00022454"/>
    </source>
</evidence>
<keyword evidence="6" id="KW-0158">Chromosome</keyword>
<organism evidence="15 16">
    <name type="scientific">Hyphodiscus hymeniophilus</name>
    <dbReference type="NCBI Taxonomy" id="353542"/>
    <lineage>
        <taxon>Eukaryota</taxon>
        <taxon>Fungi</taxon>
        <taxon>Dikarya</taxon>
        <taxon>Ascomycota</taxon>
        <taxon>Pezizomycotina</taxon>
        <taxon>Leotiomycetes</taxon>
        <taxon>Helotiales</taxon>
        <taxon>Hyphodiscaceae</taxon>
        <taxon>Hyphodiscus</taxon>
    </lineage>
</organism>
<evidence type="ECO:0000313" key="16">
    <source>
        <dbReference type="Proteomes" id="UP000785200"/>
    </source>
</evidence>
<evidence type="ECO:0000256" key="14">
    <source>
        <dbReference type="SAM" id="MobiDB-lite"/>
    </source>
</evidence>
<keyword evidence="10" id="KW-0010">Activator</keyword>
<dbReference type="GO" id="GO:0008033">
    <property type="term" value="P:tRNA processing"/>
    <property type="evidence" value="ECO:0007669"/>
    <property type="project" value="UniProtKB-KW"/>
</dbReference>
<dbReference type="InterPro" id="IPR014849">
    <property type="entry name" value="EKC/KEOPS_Gon7"/>
</dbReference>
<evidence type="ECO:0000256" key="8">
    <source>
        <dbReference type="ARBA" id="ARBA00022895"/>
    </source>
</evidence>
<evidence type="ECO:0000256" key="4">
    <source>
        <dbReference type="ARBA" id="ARBA00011534"/>
    </source>
</evidence>
<dbReference type="Proteomes" id="UP000785200">
    <property type="component" value="Unassembled WGS sequence"/>
</dbReference>